<dbReference type="PANTHER" id="PTHR22916">
    <property type="entry name" value="GLYCOSYLTRANSFERASE"/>
    <property type="match status" value="1"/>
</dbReference>
<dbReference type="SUPFAM" id="SSF53448">
    <property type="entry name" value="Nucleotide-diphospho-sugar transferases"/>
    <property type="match status" value="1"/>
</dbReference>
<evidence type="ECO:0000313" key="3">
    <source>
        <dbReference type="EMBL" id="QHN42784.1"/>
    </source>
</evidence>
<sequence>MEIYLVGAWLVATSTAELVAIARLRAMLARFHRRELLSTPSMVRELPSVSVCIPARNERHAMTRCLESVLGSNYSKLEVIVLDDESVDNTSSLIKSFAKDGVRFVDGSTPPVGWLGKNYALSVLLGEASGTYVLFLDVDTVLAPHAIAQLVAYAESTQSTMVSVLPQRSDVWRMSVVVAPLRYFWHVLFHRPSRPVAASSAWMVRRKALVQDFAELASLRSDVEPEVTIARKYLAEGAYRFLTSHQLLGVSYEKRMSSQIETTIRLRYPQLGFSVWRSVLSCLLKLGVGSAPCAAAIVPSLWPLALASYLLGAYCYLLYLLFVWERGAWLGMWLWPFVLLGDAWLTLVSMIRYQTNSVTWKGRPITSQVAREEV</sequence>
<feature type="domain" description="Glycosyltransferase 2-like" evidence="2">
    <location>
        <begin position="50"/>
        <end position="209"/>
    </location>
</feature>
<dbReference type="Gene3D" id="3.90.550.10">
    <property type="entry name" value="Spore Coat Polysaccharide Biosynthesis Protein SpsA, Chain A"/>
    <property type="match status" value="1"/>
</dbReference>
<dbReference type="InterPro" id="IPR029044">
    <property type="entry name" value="Nucleotide-diphossugar_trans"/>
</dbReference>
<keyword evidence="1" id="KW-0812">Transmembrane</keyword>
<dbReference type="AlphaFoldDB" id="A0A857MJN2"/>
<evidence type="ECO:0000313" key="4">
    <source>
        <dbReference type="Proteomes" id="UP001059824"/>
    </source>
</evidence>
<accession>A0A857MJN2</accession>
<keyword evidence="4" id="KW-1185">Reference proteome</keyword>
<dbReference type="EMBL" id="CP045921">
    <property type="protein sequence ID" value="QHN42784.1"/>
    <property type="molecule type" value="Genomic_DNA"/>
</dbReference>
<feature type="transmembrane region" description="Helical" evidence="1">
    <location>
        <begin position="304"/>
        <end position="322"/>
    </location>
</feature>
<keyword evidence="1" id="KW-0472">Membrane</keyword>
<evidence type="ECO:0000259" key="2">
    <source>
        <dbReference type="Pfam" id="PF00535"/>
    </source>
</evidence>
<dbReference type="RefSeq" id="WP_260764323.1">
    <property type="nucleotide sequence ID" value="NZ_CP045921.1"/>
</dbReference>
<proteinExistence type="predicted"/>
<gene>
    <name evidence="3" type="ORF">GII36_02870</name>
</gene>
<organism evidence="3 4">
    <name type="scientific">Candidatus Mycosynbacter amalyticus</name>
    <dbReference type="NCBI Taxonomy" id="2665156"/>
    <lineage>
        <taxon>Bacteria</taxon>
        <taxon>Candidatus Saccharimonadota</taxon>
        <taxon>Candidatus Saccharimonadota incertae sedis</taxon>
        <taxon>Candidatus Mycosynbacter</taxon>
    </lineage>
</organism>
<dbReference type="InterPro" id="IPR001173">
    <property type="entry name" value="Glyco_trans_2-like"/>
</dbReference>
<reference evidence="3" key="1">
    <citation type="journal article" date="2021" name="Nat. Microbiol.">
        <title>Cocultivation of an ultrasmall environmental parasitic bacterium with lytic ability against bacteria associated with wastewater foams.</title>
        <authorList>
            <person name="Batinovic S."/>
            <person name="Rose J.J.A."/>
            <person name="Ratcliffe J."/>
            <person name="Seviour R.J."/>
            <person name="Petrovski S."/>
        </authorList>
    </citation>
    <scope>NUCLEOTIDE SEQUENCE</scope>
    <source>
        <strain evidence="3">JR1</strain>
    </source>
</reference>
<protein>
    <submittedName>
        <fullName evidence="3">Glycosyltransferase</fullName>
    </submittedName>
</protein>
<feature type="transmembrane region" description="Helical" evidence="1">
    <location>
        <begin position="6"/>
        <end position="24"/>
    </location>
</feature>
<feature type="transmembrane region" description="Helical" evidence="1">
    <location>
        <begin position="334"/>
        <end position="353"/>
    </location>
</feature>
<keyword evidence="1" id="KW-1133">Transmembrane helix</keyword>
<dbReference type="Pfam" id="PF00535">
    <property type="entry name" value="Glycos_transf_2"/>
    <property type="match status" value="1"/>
</dbReference>
<dbReference type="Proteomes" id="UP001059824">
    <property type="component" value="Chromosome"/>
</dbReference>
<name>A0A857MJN2_9BACT</name>
<evidence type="ECO:0000256" key="1">
    <source>
        <dbReference type="SAM" id="Phobius"/>
    </source>
</evidence>
<dbReference type="KEGG" id="mama:GII36_02870"/>